<dbReference type="EMBL" id="CAJOBH010238516">
    <property type="protein sequence ID" value="CAF5100525.1"/>
    <property type="molecule type" value="Genomic_DNA"/>
</dbReference>
<comment type="caution">
    <text evidence="4">The sequence shown here is derived from an EMBL/GenBank/DDBJ whole genome shotgun (WGS) entry which is preliminary data.</text>
</comment>
<comment type="similarity">
    <text evidence="1 2">Belongs to the MINDY deubiquitinase family. FAM63 subfamily.</text>
</comment>
<dbReference type="EC" id="3.4.19.12" evidence="2"/>
<dbReference type="InterPro" id="IPR007518">
    <property type="entry name" value="MINDY"/>
</dbReference>
<keyword evidence="2" id="KW-0833">Ubl conjugation pathway</keyword>
<evidence type="ECO:0000259" key="3">
    <source>
        <dbReference type="Pfam" id="PF04424"/>
    </source>
</evidence>
<comment type="function">
    <text evidence="2">Hydrolase that can specifically remove 'Lys-48'-linked conjugated ubiquitin from proteins. Has exodeubiquitinase activity and has a preference for long polyubiquitin chains. May play a regulatory role at the level of protein turnover.</text>
</comment>
<evidence type="ECO:0000256" key="1">
    <source>
        <dbReference type="ARBA" id="ARBA00006616"/>
    </source>
</evidence>
<keyword evidence="2" id="KW-0788">Thiol protease</keyword>
<accession>A0A8S3F482</accession>
<feature type="domain" description="MINDY deubiquitinase" evidence="3">
    <location>
        <begin position="1"/>
        <end position="121"/>
    </location>
</feature>
<dbReference type="GO" id="GO:0140934">
    <property type="term" value="F:histone deubiquitinase activity"/>
    <property type="evidence" value="ECO:0007669"/>
    <property type="project" value="UniProtKB-UniRule"/>
</dbReference>
<dbReference type="GO" id="GO:0016807">
    <property type="term" value="F:cysteine-type carboxypeptidase activity"/>
    <property type="evidence" value="ECO:0007669"/>
    <property type="project" value="TreeGrafter"/>
</dbReference>
<dbReference type="PANTHER" id="PTHR18063">
    <property type="entry name" value="NF-E2 INDUCIBLE PROTEIN"/>
    <property type="match status" value="1"/>
</dbReference>
<dbReference type="InterPro" id="IPR033979">
    <property type="entry name" value="MINDY_domain"/>
</dbReference>
<keyword evidence="2" id="KW-0645">Protease</keyword>
<dbReference type="GO" id="GO:0071108">
    <property type="term" value="P:protein K48-linked deubiquitination"/>
    <property type="evidence" value="ECO:0007669"/>
    <property type="project" value="TreeGrafter"/>
</dbReference>
<proteinExistence type="inferred from homology"/>
<dbReference type="AlphaFoldDB" id="A0A8S3F482"/>
<dbReference type="Pfam" id="PF04424">
    <property type="entry name" value="MINDY_DUB"/>
    <property type="match status" value="1"/>
</dbReference>
<dbReference type="GO" id="GO:0005829">
    <property type="term" value="C:cytosol"/>
    <property type="evidence" value="ECO:0007669"/>
    <property type="project" value="TreeGrafter"/>
</dbReference>
<evidence type="ECO:0000313" key="4">
    <source>
        <dbReference type="EMBL" id="CAF5100525.1"/>
    </source>
</evidence>
<dbReference type="Proteomes" id="UP000681967">
    <property type="component" value="Unassembled WGS sequence"/>
</dbReference>
<name>A0A8S3F482_9BILA</name>
<organism evidence="4 5">
    <name type="scientific">Rotaria magnacalcarata</name>
    <dbReference type="NCBI Taxonomy" id="392030"/>
    <lineage>
        <taxon>Eukaryota</taxon>
        <taxon>Metazoa</taxon>
        <taxon>Spiralia</taxon>
        <taxon>Gnathifera</taxon>
        <taxon>Rotifera</taxon>
        <taxon>Eurotatoria</taxon>
        <taxon>Bdelloidea</taxon>
        <taxon>Philodinida</taxon>
        <taxon>Philodinidae</taxon>
        <taxon>Rotaria</taxon>
    </lineage>
</organism>
<dbReference type="GO" id="GO:0006508">
    <property type="term" value="P:proteolysis"/>
    <property type="evidence" value="ECO:0007669"/>
    <property type="project" value="UniProtKB-KW"/>
</dbReference>
<evidence type="ECO:0000313" key="5">
    <source>
        <dbReference type="Proteomes" id="UP000681967"/>
    </source>
</evidence>
<dbReference type="GO" id="GO:0071944">
    <property type="term" value="C:cell periphery"/>
    <property type="evidence" value="ECO:0007669"/>
    <property type="project" value="TreeGrafter"/>
</dbReference>
<dbReference type="PANTHER" id="PTHR18063:SF6">
    <property type="entry name" value="UBIQUITIN CARBOXYL-TERMINAL HYDROLASE"/>
    <property type="match status" value="1"/>
</dbReference>
<sequence>ITTEQVITLLADHILELDQSKLSYEERANYEHNVQDALAVLEKLKTGLDVNLKFDGVDKFEYTRECIVFDLLNIQLFHGWVIDPQDTELRTIVTTDAASYNQLTEKVIRQRHSAREELVRESKNNTFTIQS</sequence>
<protein>
    <recommendedName>
        <fullName evidence="2">Ubiquitin carboxyl-terminal hydrolase</fullName>
        <ecNumber evidence="2">3.4.19.12</ecNumber>
    </recommendedName>
</protein>
<evidence type="ECO:0000256" key="2">
    <source>
        <dbReference type="RuleBase" id="RU367139"/>
    </source>
</evidence>
<dbReference type="GO" id="GO:1990380">
    <property type="term" value="F:K48-linked deubiquitinase activity"/>
    <property type="evidence" value="ECO:0007669"/>
    <property type="project" value="UniProtKB-UniRule"/>
</dbReference>
<reference evidence="4" key="1">
    <citation type="submission" date="2021-02" db="EMBL/GenBank/DDBJ databases">
        <authorList>
            <person name="Nowell W R."/>
        </authorList>
    </citation>
    <scope>NUCLEOTIDE SEQUENCE</scope>
</reference>
<dbReference type="GO" id="GO:0004843">
    <property type="term" value="F:cysteine-type deubiquitinase activity"/>
    <property type="evidence" value="ECO:0007669"/>
    <property type="project" value="UniProtKB-UniRule"/>
</dbReference>
<gene>
    <name evidence="4" type="ORF">BYL167_LOCUS64299</name>
</gene>
<dbReference type="GO" id="GO:0036435">
    <property type="term" value="F:K48-linked polyubiquitin modification-dependent protein binding"/>
    <property type="evidence" value="ECO:0007669"/>
    <property type="project" value="UniProtKB-UniRule"/>
</dbReference>
<comment type="catalytic activity">
    <reaction evidence="2">
        <text>Thiol-dependent hydrolysis of ester, thioester, amide, peptide and isopeptide bonds formed by the C-terminal Gly of ubiquitin (a 76-residue protein attached to proteins as an intracellular targeting signal).</text>
        <dbReference type="EC" id="3.4.19.12"/>
    </reaction>
</comment>
<feature type="non-terminal residue" evidence="4">
    <location>
        <position position="1"/>
    </location>
</feature>
<keyword evidence="2" id="KW-0378">Hydrolase</keyword>